<evidence type="ECO:0000256" key="1">
    <source>
        <dbReference type="ARBA" id="ARBA00004613"/>
    </source>
</evidence>
<dbReference type="InterPro" id="IPR037120">
    <property type="entry name" value="Haem_peroxidase_sf_animal"/>
</dbReference>
<keyword evidence="9" id="KW-0472">Membrane</keyword>
<evidence type="ECO:0000313" key="10">
    <source>
        <dbReference type="EMBL" id="KAF7287487.1"/>
    </source>
</evidence>
<dbReference type="Pfam" id="PF03098">
    <property type="entry name" value="An_peroxidase"/>
    <property type="match status" value="1"/>
</dbReference>
<dbReference type="InterPro" id="IPR010255">
    <property type="entry name" value="Haem_peroxidase_sf"/>
</dbReference>
<dbReference type="PROSITE" id="PS50292">
    <property type="entry name" value="PEROXIDASE_3"/>
    <property type="match status" value="1"/>
</dbReference>
<dbReference type="GO" id="GO:0005576">
    <property type="term" value="C:extracellular region"/>
    <property type="evidence" value="ECO:0007669"/>
    <property type="project" value="UniProtKB-SubCell"/>
</dbReference>
<dbReference type="GO" id="GO:0004601">
    <property type="term" value="F:peroxidase activity"/>
    <property type="evidence" value="ECO:0007669"/>
    <property type="project" value="UniProtKB-KW"/>
</dbReference>
<accession>A0A834J3E1</accession>
<dbReference type="OrthoDB" id="823504at2759"/>
<comment type="caution">
    <text evidence="10">The sequence shown here is derived from an EMBL/GenBank/DDBJ whole genome shotgun (WGS) entry which is preliminary data.</text>
</comment>
<dbReference type="PANTHER" id="PTHR11475:SF141">
    <property type="entry name" value="CARDINAL"/>
    <property type="match status" value="1"/>
</dbReference>
<evidence type="ECO:0000256" key="9">
    <source>
        <dbReference type="SAM" id="Phobius"/>
    </source>
</evidence>
<feature type="transmembrane region" description="Helical" evidence="9">
    <location>
        <begin position="37"/>
        <end position="60"/>
    </location>
</feature>
<evidence type="ECO:0008006" key="12">
    <source>
        <dbReference type="Google" id="ProtNLM"/>
    </source>
</evidence>
<dbReference type="GO" id="GO:0046872">
    <property type="term" value="F:metal ion binding"/>
    <property type="evidence" value="ECO:0007669"/>
    <property type="project" value="UniProtKB-KW"/>
</dbReference>
<dbReference type="EMBL" id="JAACXV010000013">
    <property type="protein sequence ID" value="KAF7287487.1"/>
    <property type="molecule type" value="Genomic_DNA"/>
</dbReference>
<feature type="binding site" description="axial binding residue" evidence="8">
    <location>
        <position position="520"/>
    </location>
    <ligand>
        <name>heme b</name>
        <dbReference type="ChEBI" id="CHEBI:60344"/>
    </ligand>
    <ligandPart>
        <name>Fe</name>
        <dbReference type="ChEBI" id="CHEBI:18248"/>
    </ligandPart>
</feature>
<dbReference type="PRINTS" id="PR00457">
    <property type="entry name" value="ANPEROXIDASE"/>
</dbReference>
<dbReference type="PANTHER" id="PTHR11475">
    <property type="entry name" value="OXIDASE/PEROXIDASE"/>
    <property type="match status" value="1"/>
</dbReference>
<keyword evidence="4 8" id="KW-0349">Heme</keyword>
<dbReference type="InterPro" id="IPR019791">
    <property type="entry name" value="Haem_peroxidase_animal"/>
</dbReference>
<keyword evidence="5" id="KW-0732">Signal</keyword>
<evidence type="ECO:0000256" key="3">
    <source>
        <dbReference type="ARBA" id="ARBA00022559"/>
    </source>
</evidence>
<dbReference type="Gene3D" id="1.10.640.10">
    <property type="entry name" value="Haem peroxidase domain superfamily, animal type"/>
    <property type="match status" value="1"/>
</dbReference>
<protein>
    <recommendedName>
        <fullName evidence="12">Chorion peroxidase</fullName>
    </recommendedName>
</protein>
<dbReference type="CDD" id="cd09823">
    <property type="entry name" value="peroxinectin_like"/>
    <property type="match status" value="1"/>
</dbReference>
<evidence type="ECO:0000313" key="11">
    <source>
        <dbReference type="Proteomes" id="UP000625711"/>
    </source>
</evidence>
<keyword evidence="2" id="KW-0964">Secreted</keyword>
<evidence type="ECO:0000256" key="6">
    <source>
        <dbReference type="ARBA" id="ARBA00023002"/>
    </source>
</evidence>
<dbReference type="GO" id="GO:0020037">
    <property type="term" value="F:heme binding"/>
    <property type="evidence" value="ECO:0007669"/>
    <property type="project" value="InterPro"/>
</dbReference>
<keyword evidence="9" id="KW-0812">Transmembrane</keyword>
<keyword evidence="7 8" id="KW-0408">Iron</keyword>
<proteinExistence type="predicted"/>
<keyword evidence="8" id="KW-0479">Metal-binding</keyword>
<dbReference type="GO" id="GO:0022412">
    <property type="term" value="P:cellular process involved in reproduction in multicellular organism"/>
    <property type="evidence" value="ECO:0007669"/>
    <property type="project" value="UniProtKB-ARBA"/>
</dbReference>
<dbReference type="FunFam" id="1.10.640.10:FF:000003">
    <property type="entry name" value="chorion peroxidase"/>
    <property type="match status" value="1"/>
</dbReference>
<evidence type="ECO:0000256" key="5">
    <source>
        <dbReference type="ARBA" id="ARBA00022729"/>
    </source>
</evidence>
<dbReference type="Proteomes" id="UP000625711">
    <property type="component" value="Unassembled WGS sequence"/>
</dbReference>
<name>A0A834J3E1_RHYFE</name>
<keyword evidence="11" id="KW-1185">Reference proteome</keyword>
<dbReference type="SUPFAM" id="SSF48113">
    <property type="entry name" value="Heme-dependent peroxidases"/>
    <property type="match status" value="1"/>
</dbReference>
<evidence type="ECO:0000256" key="7">
    <source>
        <dbReference type="ARBA" id="ARBA00023004"/>
    </source>
</evidence>
<keyword evidence="6" id="KW-0560">Oxidoreductase</keyword>
<keyword evidence="3" id="KW-0575">Peroxidase</keyword>
<evidence type="ECO:0000256" key="8">
    <source>
        <dbReference type="PIRSR" id="PIRSR619791-2"/>
    </source>
</evidence>
<keyword evidence="9" id="KW-1133">Transmembrane helix</keyword>
<evidence type="ECO:0000256" key="4">
    <source>
        <dbReference type="ARBA" id="ARBA00022617"/>
    </source>
</evidence>
<sequence length="783" mass="89888">MSQSQFNERTRLLGAQQDQSIYEHNLLRDRKRRVKQFQCCLCTIITIFVLTILIITISYFNNLSPKDSNNTQSNNESSSNNLPADTFIKLHQVLSWPRTDKIEPVSYKDYNELNKAITEGRKALNSKYESEKYNSPLKLNSPSYKHQKVMATSEKARSISQKAFEGEGATKYFYRNWNKYTPVGKICFTNITDSVLTDLCYDAIPCNFSYKYRSYNGSCNNVNHPNSYGVAYRPFRRALPPDYADGISKPRVSTFGDNLPSARRVSVEIHRPYYRDDSKFSVMLAVWGQFLDHDVTATALSQKQNGESISCCNSNDTLPSECFPVYLDINDYFQKFNISCMEFVRSAPAPTCCLGPREQMNQVTAFIDGSVVYGADENTVKSLRTMEKASYDMTDGCNREEQKNKGRYCFLSGDKRANENLHLTSMHLIWARQHNLIAKNLAQLNPHWNDETIFQESRRILSAQMQHITYNEFLPILLGKHVMEKYELSPKRQGYFYKYNPTIDPSVANVFAASAFRFAHSLIPTLIKILANHSNSTEYIQMHKMLFDPFKLYDNGELNKALNGAMNTHVEASDAYFSKEIKFHLFEDFSSTNKQSHQCGLDLVSLNIQRGRDHGLPGYIFWRQHCGLGETRTFEDLQPVMGVSVLNNIKTVYRDVKDIDLYTGALSEKPINGTVLGPTLTCLILDQFIRIKIGDRFWYENPEQLHGFSIDQLNEIRKTSLAGIICDNTDNLSIIAPFVMLADGKSNIKKPCADILKTNLLYWKENIYYINMPKQPFYEKPDN</sequence>
<evidence type="ECO:0000256" key="2">
    <source>
        <dbReference type="ARBA" id="ARBA00022525"/>
    </source>
</evidence>
<organism evidence="10 11">
    <name type="scientific">Rhynchophorus ferrugineus</name>
    <name type="common">Red palm weevil</name>
    <name type="synonym">Curculio ferrugineus</name>
    <dbReference type="NCBI Taxonomy" id="354439"/>
    <lineage>
        <taxon>Eukaryota</taxon>
        <taxon>Metazoa</taxon>
        <taxon>Ecdysozoa</taxon>
        <taxon>Arthropoda</taxon>
        <taxon>Hexapoda</taxon>
        <taxon>Insecta</taxon>
        <taxon>Pterygota</taxon>
        <taxon>Neoptera</taxon>
        <taxon>Endopterygota</taxon>
        <taxon>Coleoptera</taxon>
        <taxon>Polyphaga</taxon>
        <taxon>Cucujiformia</taxon>
        <taxon>Curculionidae</taxon>
        <taxon>Dryophthorinae</taxon>
        <taxon>Rhynchophorus</taxon>
    </lineage>
</organism>
<gene>
    <name evidence="10" type="ORF">GWI33_001451</name>
</gene>
<dbReference type="AlphaFoldDB" id="A0A834J3E1"/>
<dbReference type="GO" id="GO:0006979">
    <property type="term" value="P:response to oxidative stress"/>
    <property type="evidence" value="ECO:0007669"/>
    <property type="project" value="InterPro"/>
</dbReference>
<reference evidence="10" key="1">
    <citation type="submission" date="2020-08" db="EMBL/GenBank/DDBJ databases">
        <title>Genome sequencing and assembly of the red palm weevil Rhynchophorus ferrugineus.</title>
        <authorList>
            <person name="Dias G.B."/>
            <person name="Bergman C.M."/>
            <person name="Manee M."/>
        </authorList>
    </citation>
    <scope>NUCLEOTIDE SEQUENCE</scope>
    <source>
        <strain evidence="10">AA-2017</strain>
        <tissue evidence="10">Whole larva</tissue>
    </source>
</reference>
<comment type="subcellular location">
    <subcellularLocation>
        <location evidence="1">Secreted</location>
    </subcellularLocation>
</comment>